<dbReference type="InterPro" id="IPR014790">
    <property type="entry name" value="MutL_C"/>
</dbReference>
<feature type="domain" description="MutL C-terminal dimerisation" evidence="3">
    <location>
        <begin position="687"/>
        <end position="894"/>
    </location>
</feature>
<dbReference type="GO" id="GO:0006298">
    <property type="term" value="P:mismatch repair"/>
    <property type="evidence" value="ECO:0007669"/>
    <property type="project" value="InterPro"/>
</dbReference>
<feature type="compositionally biased region" description="Low complexity" evidence="2">
    <location>
        <begin position="419"/>
        <end position="428"/>
    </location>
</feature>
<dbReference type="InterPro" id="IPR042120">
    <property type="entry name" value="MutL_C_dimsub"/>
</dbReference>
<reference evidence="4 5" key="1">
    <citation type="journal article" date="2017" name="Genome Announc.">
        <title>Genome sequence of the saprophytic ascomycete Epicoccum nigrum ICMP 19927 strain isolated from New Zealand.</title>
        <authorList>
            <person name="Fokin M."/>
            <person name="Fleetwood D."/>
            <person name="Weir B.S."/>
            <person name="Villas-Boas S.G."/>
        </authorList>
    </citation>
    <scope>NUCLEOTIDE SEQUENCE [LARGE SCALE GENOMIC DNA]</scope>
    <source>
        <strain evidence="4 5">ICMP 19927</strain>
    </source>
</reference>
<evidence type="ECO:0000256" key="2">
    <source>
        <dbReference type="SAM" id="MobiDB-lite"/>
    </source>
</evidence>
<dbReference type="Gene3D" id="3.30.565.10">
    <property type="entry name" value="Histidine kinase-like ATPase, C-terminal domain"/>
    <property type="match status" value="1"/>
</dbReference>
<dbReference type="OMA" id="NKWPMFY"/>
<dbReference type="GO" id="GO:0032300">
    <property type="term" value="C:mismatch repair complex"/>
    <property type="evidence" value="ECO:0007669"/>
    <property type="project" value="InterPro"/>
</dbReference>
<dbReference type="InterPro" id="IPR037198">
    <property type="entry name" value="MutL_C_sf"/>
</dbReference>
<dbReference type="EMBL" id="KZ107861">
    <property type="protein sequence ID" value="OSS43822.1"/>
    <property type="molecule type" value="Genomic_DNA"/>
</dbReference>
<dbReference type="PANTHER" id="PTHR10073:SF47">
    <property type="entry name" value="DNA MISMATCH REPAIR PROTEIN MLH3"/>
    <property type="match status" value="1"/>
</dbReference>
<dbReference type="SMART" id="SM00853">
    <property type="entry name" value="MutL_C"/>
    <property type="match status" value="1"/>
</dbReference>
<evidence type="ECO:0000313" key="4">
    <source>
        <dbReference type="EMBL" id="OSS43822.1"/>
    </source>
</evidence>
<dbReference type="GO" id="GO:0140664">
    <property type="term" value="F:ATP-dependent DNA damage sensor activity"/>
    <property type="evidence" value="ECO:0007669"/>
    <property type="project" value="InterPro"/>
</dbReference>
<keyword evidence="5" id="KW-1185">Reference proteome</keyword>
<dbReference type="GO" id="GO:0016887">
    <property type="term" value="F:ATP hydrolysis activity"/>
    <property type="evidence" value="ECO:0007669"/>
    <property type="project" value="InterPro"/>
</dbReference>
<dbReference type="STRING" id="105696.A0A1Y2LJX7"/>
<name>A0A1Y2LJX7_EPING</name>
<dbReference type="FunCoup" id="A0A1Y2LJX7">
    <property type="interactions" value="452"/>
</dbReference>
<sequence>MSIRPLPDGVAAQIKSSTTIVSLTGVVLELLKNSLDAKASKVTVTVDFARGSCTVEDDGLGISPAEFSEQGGLGKLYWTSKFYSHEPYLGQYGTFLASLAAMSLLTITSHHHAHRSHNLLSFHHGQPIERQIPASVHNHVFAKHGTRVTVRNLFGNMPVRVKQRTLVADQKIEQQRLRQVLERETVGLLLSSQSSVSLKIRDGDNKTIANFNTLHAAVIGHTRNATTDKPTSAHLSSLLQIMTQANYIAVDEWASWVPVSASTPAISVKGAISLDPAPNKYTQYISFGIRPLSSESRGNELYDQVNRLFALSDFGSVQDDDVVDEQEQLRRLSDKRFKKDGWTNRQLKVKKGVDRCPMFHLRVSLKDWRTTSATGGDHFIEDESGLQAVMDVFTAMITQWLSVHHFRPKKLHTTDRPRATSASPRSSTKPICVSPSNEKRPRLAAALHEPAQARSRSRAFADWSRIKSGKSNFFEPTGISQKPHAVGSTQDVSGHSVPDSDALPRFRGSSGTVAPLHVAPIAKGTLGDATTPASLNTEIETSSVPDDRDTTVSWTDPSTSKTYLLNARTGCVVSSRRPQTNPAALSPSITRLNTNKSLRISSRPATVEPAKTPWLDNMFQTWENPIFKPTEQRVQQISLQYDTERMGTCNPQHNHSHSPICDVTKAFDDTGSCLARLSKDALCKAEVISQVDKKFILVRMPSSPKDRETQSTTDVLVLVDQHAADERIKVESLLDELCSGDKSSTQSDYRSKLGFSSLVNFAILETPLQFAVSPQEHGHFEAFASSFAAWGILYDTTSTASANNRANPIEVTAKLSITALPPAISERCRADPQLLISFLRSAMWRYVESPPSVPELSSGQHTSWVKRIGTCPPGLIDLVNSRACRSAIMFNDELSLVDCTVLVRKLADCVFPFMCAHGRPSIVPIIDLGKVSAADLAFGATKEGEGSTFVEVWKKWNR</sequence>
<dbReference type="Gene3D" id="3.30.1540.20">
    <property type="entry name" value="MutL, C-terminal domain, dimerisation subdomain"/>
    <property type="match status" value="1"/>
</dbReference>
<dbReference type="InterPro" id="IPR038973">
    <property type="entry name" value="MutL/Mlh/Pms-like"/>
</dbReference>
<dbReference type="GO" id="GO:0005524">
    <property type="term" value="F:ATP binding"/>
    <property type="evidence" value="ECO:0007669"/>
    <property type="project" value="InterPro"/>
</dbReference>
<dbReference type="InterPro" id="IPR036890">
    <property type="entry name" value="HATPase_C_sf"/>
</dbReference>
<organism evidence="4 5">
    <name type="scientific">Epicoccum nigrum</name>
    <name type="common">Soil fungus</name>
    <name type="synonym">Epicoccum purpurascens</name>
    <dbReference type="NCBI Taxonomy" id="105696"/>
    <lineage>
        <taxon>Eukaryota</taxon>
        <taxon>Fungi</taxon>
        <taxon>Dikarya</taxon>
        <taxon>Ascomycota</taxon>
        <taxon>Pezizomycotina</taxon>
        <taxon>Dothideomycetes</taxon>
        <taxon>Pleosporomycetidae</taxon>
        <taxon>Pleosporales</taxon>
        <taxon>Pleosporineae</taxon>
        <taxon>Didymellaceae</taxon>
        <taxon>Epicoccum</taxon>
    </lineage>
</organism>
<dbReference type="Proteomes" id="UP000193240">
    <property type="component" value="Unassembled WGS sequence"/>
</dbReference>
<accession>A0A1Y2LJX7</accession>
<feature type="region of interest" description="Disordered" evidence="2">
    <location>
        <begin position="410"/>
        <end position="440"/>
    </location>
</feature>
<dbReference type="PANTHER" id="PTHR10073">
    <property type="entry name" value="DNA MISMATCH REPAIR PROTEIN MLH, PMS, MUTL"/>
    <property type="match status" value="1"/>
</dbReference>
<comment type="similarity">
    <text evidence="1">Belongs to the DNA mismatch repair MutL/HexB family.</text>
</comment>
<feature type="region of interest" description="Disordered" evidence="2">
    <location>
        <begin position="474"/>
        <end position="499"/>
    </location>
</feature>
<evidence type="ECO:0000313" key="5">
    <source>
        <dbReference type="Proteomes" id="UP000193240"/>
    </source>
</evidence>
<dbReference type="InParanoid" id="A0A1Y2LJX7"/>
<dbReference type="SUPFAM" id="SSF55874">
    <property type="entry name" value="ATPase domain of HSP90 chaperone/DNA topoisomerase II/histidine kinase"/>
    <property type="match status" value="1"/>
</dbReference>
<evidence type="ECO:0000259" key="3">
    <source>
        <dbReference type="SMART" id="SM00853"/>
    </source>
</evidence>
<gene>
    <name evidence="4" type="ORF">B5807_11675</name>
</gene>
<dbReference type="Pfam" id="PF13589">
    <property type="entry name" value="HATPase_c_3"/>
    <property type="match status" value="1"/>
</dbReference>
<proteinExistence type="inferred from homology"/>
<protein>
    <recommendedName>
        <fullName evidence="3">MutL C-terminal dimerisation domain-containing protein</fullName>
    </recommendedName>
</protein>
<dbReference type="AlphaFoldDB" id="A0A1Y2LJX7"/>
<evidence type="ECO:0000256" key="1">
    <source>
        <dbReference type="ARBA" id="ARBA00006082"/>
    </source>
</evidence>
<dbReference type="SUPFAM" id="SSF118116">
    <property type="entry name" value="DNA mismatch repair protein MutL"/>
    <property type="match status" value="1"/>
</dbReference>